<keyword evidence="1" id="KW-0732">Signal</keyword>
<protein>
    <submittedName>
        <fullName evidence="3">Chalcone isomerase-like</fullName>
    </submittedName>
</protein>
<reference evidence="4" key="1">
    <citation type="submission" date="2016-12" db="EMBL/GenBank/DDBJ databases">
        <authorList>
            <person name="Varghese N."/>
            <person name="Submissions S."/>
        </authorList>
    </citation>
    <scope>NUCLEOTIDE SEQUENCE [LARGE SCALE GENOMIC DNA]</scope>
    <source>
        <strain evidence="4">DSM 18830</strain>
    </source>
</reference>
<proteinExistence type="predicted"/>
<keyword evidence="4" id="KW-1185">Reference proteome</keyword>
<dbReference type="STRING" id="416016.SAMN05443547_1285"/>
<evidence type="ECO:0000313" key="4">
    <source>
        <dbReference type="Proteomes" id="UP000184611"/>
    </source>
</evidence>
<dbReference type="InterPro" id="IPR036298">
    <property type="entry name" value="Chalcone_isomerase_sf"/>
</dbReference>
<gene>
    <name evidence="3" type="ORF">SAMN05443547_1285</name>
</gene>
<feature type="chain" id="PRO_5009930032" evidence="1">
    <location>
        <begin position="20"/>
        <end position="187"/>
    </location>
</feature>
<organism evidence="3 4">
    <name type="scientific">Flavobacterium cucumis</name>
    <dbReference type="NCBI Taxonomy" id="416016"/>
    <lineage>
        <taxon>Bacteria</taxon>
        <taxon>Pseudomonadati</taxon>
        <taxon>Bacteroidota</taxon>
        <taxon>Flavobacteriia</taxon>
        <taxon>Flavobacteriales</taxon>
        <taxon>Flavobacteriaceae</taxon>
        <taxon>Flavobacterium</taxon>
    </lineage>
</organism>
<dbReference type="RefSeq" id="WP_084530239.1">
    <property type="nucleotide sequence ID" value="NZ_CBCSEA010000004.1"/>
</dbReference>
<dbReference type="Pfam" id="PF16036">
    <property type="entry name" value="Chalcone_3"/>
    <property type="match status" value="1"/>
</dbReference>
<dbReference type="Gene3D" id="3.50.70.10">
    <property type="match status" value="1"/>
</dbReference>
<dbReference type="InterPro" id="IPR016088">
    <property type="entry name" value="Chalcone_isomerase_3-sand"/>
</dbReference>
<dbReference type="InterPro" id="IPR016087">
    <property type="entry name" value="Chalcone_isomerase"/>
</dbReference>
<dbReference type="EMBL" id="FRYK01000002">
    <property type="protein sequence ID" value="SHO72939.1"/>
    <property type="molecule type" value="Genomic_DNA"/>
</dbReference>
<feature type="domain" description="Chalcone isomerase" evidence="2">
    <location>
        <begin position="21"/>
        <end position="186"/>
    </location>
</feature>
<evidence type="ECO:0000313" key="3">
    <source>
        <dbReference type="EMBL" id="SHO72939.1"/>
    </source>
</evidence>
<dbReference type="GO" id="GO:0016872">
    <property type="term" value="F:intramolecular lyase activity"/>
    <property type="evidence" value="ECO:0007669"/>
    <property type="project" value="InterPro"/>
</dbReference>
<accession>A0A1M7ZVM3</accession>
<evidence type="ECO:0000259" key="2">
    <source>
        <dbReference type="Pfam" id="PF16036"/>
    </source>
</evidence>
<sequence>MMMRILPIVMLLCFFQNFAQQVVSGVFVDNKISFEDKELVLNGAGIREKMWIELYVGSLYVPYRIQTEKELYEMNDSFLMRIDIVSPRITSDVLIEAIEAGFENSTKGKANEIRDKIDYLKGFFKEEIVVGNTFILYYNSSAKVTTIYKNGLNLGSIDGEDFKKDFFGIWFCDKPASKKLKEKMLGN</sequence>
<dbReference type="Proteomes" id="UP000184611">
    <property type="component" value="Unassembled WGS sequence"/>
</dbReference>
<feature type="signal peptide" evidence="1">
    <location>
        <begin position="1"/>
        <end position="19"/>
    </location>
</feature>
<dbReference type="SUPFAM" id="SSF54626">
    <property type="entry name" value="Chalcone isomerase"/>
    <property type="match status" value="1"/>
</dbReference>
<dbReference type="OrthoDB" id="270742at2"/>
<keyword evidence="3" id="KW-0413">Isomerase</keyword>
<name>A0A1M7ZVM3_9FLAO</name>
<evidence type="ECO:0000256" key="1">
    <source>
        <dbReference type="SAM" id="SignalP"/>
    </source>
</evidence>
<dbReference type="AlphaFoldDB" id="A0A1M7ZVM3"/>